<dbReference type="GO" id="GO:0003755">
    <property type="term" value="F:peptidyl-prolyl cis-trans isomerase activity"/>
    <property type="evidence" value="ECO:0007669"/>
    <property type="project" value="UniProtKB-UniRule"/>
</dbReference>
<evidence type="ECO:0000313" key="9">
    <source>
        <dbReference type="Proteomes" id="UP000321532"/>
    </source>
</evidence>
<dbReference type="PROSITE" id="PS51257">
    <property type="entry name" value="PROKAR_LIPOPROTEIN"/>
    <property type="match status" value="1"/>
</dbReference>
<comment type="catalytic activity">
    <reaction evidence="1 5 6">
        <text>[protein]-peptidylproline (omega=180) = [protein]-peptidylproline (omega=0)</text>
        <dbReference type="Rhea" id="RHEA:16237"/>
        <dbReference type="Rhea" id="RHEA-COMP:10747"/>
        <dbReference type="Rhea" id="RHEA-COMP:10748"/>
        <dbReference type="ChEBI" id="CHEBI:83833"/>
        <dbReference type="ChEBI" id="CHEBI:83834"/>
        <dbReference type="EC" id="5.2.1.8"/>
    </reaction>
</comment>
<keyword evidence="3 5" id="KW-0697">Rotamase</keyword>
<evidence type="ECO:0000256" key="1">
    <source>
        <dbReference type="ARBA" id="ARBA00000971"/>
    </source>
</evidence>
<protein>
    <recommendedName>
        <fullName evidence="6">Peptidyl-prolyl cis-trans isomerase</fullName>
        <ecNumber evidence="6">5.2.1.8</ecNumber>
    </recommendedName>
</protein>
<dbReference type="PANTHER" id="PTHR43811">
    <property type="entry name" value="FKBP-TYPE PEPTIDYL-PROLYL CIS-TRANS ISOMERASE FKPA"/>
    <property type="match status" value="1"/>
</dbReference>
<comment type="similarity">
    <text evidence="2 6">Belongs to the FKBP-type PPIase family.</text>
</comment>
<dbReference type="RefSeq" id="WP_146899037.1">
    <property type="nucleotide sequence ID" value="NZ_BJYS01000022.1"/>
</dbReference>
<evidence type="ECO:0000256" key="2">
    <source>
        <dbReference type="ARBA" id="ARBA00006577"/>
    </source>
</evidence>
<name>A0A512B028_9BACT</name>
<dbReference type="AlphaFoldDB" id="A0A512B028"/>
<keyword evidence="4 5" id="KW-0413">Isomerase</keyword>
<keyword evidence="9" id="KW-1185">Reference proteome</keyword>
<dbReference type="PANTHER" id="PTHR43811:SF19">
    <property type="entry name" value="39 KDA FK506-BINDING NUCLEAR PROTEIN"/>
    <property type="match status" value="1"/>
</dbReference>
<dbReference type="PROSITE" id="PS50059">
    <property type="entry name" value="FKBP_PPIASE"/>
    <property type="match status" value="1"/>
</dbReference>
<dbReference type="EC" id="5.2.1.8" evidence="6"/>
<accession>A0A512B028</accession>
<dbReference type="Gene3D" id="3.10.50.40">
    <property type="match status" value="1"/>
</dbReference>
<evidence type="ECO:0000256" key="6">
    <source>
        <dbReference type="RuleBase" id="RU003915"/>
    </source>
</evidence>
<dbReference type="Proteomes" id="UP000321532">
    <property type="component" value="Unassembled WGS sequence"/>
</dbReference>
<dbReference type="OrthoDB" id="9814548at2"/>
<evidence type="ECO:0000259" key="7">
    <source>
        <dbReference type="PROSITE" id="PS50059"/>
    </source>
</evidence>
<organism evidence="8 9">
    <name type="scientific">Adhaeribacter aerolatus</name>
    <dbReference type="NCBI Taxonomy" id="670289"/>
    <lineage>
        <taxon>Bacteria</taxon>
        <taxon>Pseudomonadati</taxon>
        <taxon>Bacteroidota</taxon>
        <taxon>Cytophagia</taxon>
        <taxon>Cytophagales</taxon>
        <taxon>Hymenobacteraceae</taxon>
        <taxon>Adhaeribacter</taxon>
    </lineage>
</organism>
<proteinExistence type="inferred from homology"/>
<gene>
    <name evidence="8" type="ORF">AAE02nite_29870</name>
</gene>
<evidence type="ECO:0000256" key="5">
    <source>
        <dbReference type="PROSITE-ProRule" id="PRU00277"/>
    </source>
</evidence>
<dbReference type="InterPro" id="IPR001179">
    <property type="entry name" value="PPIase_FKBP_dom"/>
</dbReference>
<dbReference type="InterPro" id="IPR046357">
    <property type="entry name" value="PPIase_dom_sf"/>
</dbReference>
<feature type="domain" description="PPIase FKBP-type" evidence="7">
    <location>
        <begin position="96"/>
        <end position="187"/>
    </location>
</feature>
<dbReference type="EMBL" id="BJYS01000022">
    <property type="protein sequence ID" value="GEO05323.1"/>
    <property type="molecule type" value="Genomic_DNA"/>
</dbReference>
<evidence type="ECO:0000256" key="4">
    <source>
        <dbReference type="ARBA" id="ARBA00023235"/>
    </source>
</evidence>
<comment type="caution">
    <text evidence="8">The sequence shown here is derived from an EMBL/GenBank/DDBJ whole genome shotgun (WGS) entry which is preliminary data.</text>
</comment>
<reference evidence="8 9" key="1">
    <citation type="submission" date="2019-07" db="EMBL/GenBank/DDBJ databases">
        <title>Whole genome shotgun sequence of Adhaeribacter aerolatus NBRC 106133.</title>
        <authorList>
            <person name="Hosoyama A."/>
            <person name="Uohara A."/>
            <person name="Ohji S."/>
            <person name="Ichikawa N."/>
        </authorList>
    </citation>
    <scope>NUCLEOTIDE SEQUENCE [LARGE SCALE GENOMIC DNA]</scope>
    <source>
        <strain evidence="8 9">NBRC 106133</strain>
    </source>
</reference>
<dbReference type="SUPFAM" id="SSF54534">
    <property type="entry name" value="FKBP-like"/>
    <property type="match status" value="1"/>
</dbReference>
<evidence type="ECO:0000313" key="8">
    <source>
        <dbReference type="EMBL" id="GEO05323.1"/>
    </source>
</evidence>
<dbReference type="Pfam" id="PF00254">
    <property type="entry name" value="FKBP_C"/>
    <property type="match status" value="1"/>
</dbReference>
<evidence type="ECO:0000256" key="3">
    <source>
        <dbReference type="ARBA" id="ARBA00023110"/>
    </source>
</evidence>
<sequence>MLNLTKTKIYRGSTLFLTGLLLAFSSFFLSGCLEGDSNVDELGQEALEAYNKQLAIDTLAIKQHLADNSITNAKSTKSGVFYVEQNVGTGVQAQAGHVVKTDYKLLNLAGDVLDTSYGKTPYQFQITGRTGPGNPILGYQIATTLLKVGGKSTFYLPSGLAYGTTGSPPKIAPNTILIFEIELLEAR</sequence>